<accession>A0A940T5W6</accession>
<feature type="region of interest" description="Disordered" evidence="6">
    <location>
        <begin position="64"/>
        <end position="91"/>
    </location>
</feature>
<dbReference type="AlphaFoldDB" id="A0A940T5W6"/>
<dbReference type="Proteomes" id="UP000675163">
    <property type="component" value="Unassembled WGS sequence"/>
</dbReference>
<comment type="subcellular location">
    <subcellularLocation>
        <location evidence="5">Cell membrane</location>
        <topology evidence="5">Multi-pass membrane protein</topology>
    </subcellularLocation>
    <subcellularLocation>
        <location evidence="1">Membrane</location>
        <topology evidence="1">Multi-pass membrane protein</topology>
    </subcellularLocation>
</comment>
<keyword evidence="5" id="KW-1003">Cell membrane</keyword>
<dbReference type="InterPro" id="IPR002781">
    <property type="entry name" value="TM_pro_TauE-like"/>
</dbReference>
<keyword evidence="2 5" id="KW-0812">Transmembrane</keyword>
<comment type="caution">
    <text evidence="7">The sequence shown here is derived from an EMBL/GenBank/DDBJ whole genome shotgun (WGS) entry which is preliminary data.</text>
</comment>
<keyword evidence="3 5" id="KW-1133">Transmembrane helix</keyword>
<gene>
    <name evidence="7" type="ORF">JOF28_001618</name>
</gene>
<feature type="compositionally biased region" description="Low complexity" evidence="6">
    <location>
        <begin position="65"/>
        <end position="84"/>
    </location>
</feature>
<dbReference type="GO" id="GO:0005886">
    <property type="term" value="C:plasma membrane"/>
    <property type="evidence" value="ECO:0007669"/>
    <property type="project" value="UniProtKB-SubCell"/>
</dbReference>
<feature type="transmembrane region" description="Helical" evidence="5">
    <location>
        <begin position="12"/>
        <end position="33"/>
    </location>
</feature>
<evidence type="ECO:0000256" key="2">
    <source>
        <dbReference type="ARBA" id="ARBA00022692"/>
    </source>
</evidence>
<evidence type="ECO:0000256" key="1">
    <source>
        <dbReference type="ARBA" id="ARBA00004141"/>
    </source>
</evidence>
<evidence type="ECO:0000256" key="4">
    <source>
        <dbReference type="ARBA" id="ARBA00023136"/>
    </source>
</evidence>
<evidence type="ECO:0000313" key="7">
    <source>
        <dbReference type="EMBL" id="MBP1326386.1"/>
    </source>
</evidence>
<keyword evidence="8" id="KW-1185">Reference proteome</keyword>
<keyword evidence="4 5" id="KW-0472">Membrane</keyword>
<evidence type="ECO:0000313" key="8">
    <source>
        <dbReference type="Proteomes" id="UP000675163"/>
    </source>
</evidence>
<evidence type="ECO:0000256" key="5">
    <source>
        <dbReference type="RuleBase" id="RU363041"/>
    </source>
</evidence>
<evidence type="ECO:0000256" key="6">
    <source>
        <dbReference type="SAM" id="MobiDB-lite"/>
    </source>
</evidence>
<evidence type="ECO:0000256" key="3">
    <source>
        <dbReference type="ARBA" id="ARBA00022989"/>
    </source>
</evidence>
<protein>
    <recommendedName>
        <fullName evidence="5">Probable membrane transporter protein</fullName>
    </recommendedName>
</protein>
<organism evidence="7 8">
    <name type="scientific">Leucobacter exalbidus</name>
    <dbReference type="NCBI Taxonomy" id="662960"/>
    <lineage>
        <taxon>Bacteria</taxon>
        <taxon>Bacillati</taxon>
        <taxon>Actinomycetota</taxon>
        <taxon>Actinomycetes</taxon>
        <taxon>Micrococcales</taxon>
        <taxon>Microbacteriaceae</taxon>
        <taxon>Leucobacter</taxon>
    </lineage>
</organism>
<comment type="similarity">
    <text evidence="5">Belongs to the 4-toluene sulfonate uptake permease (TSUP) (TC 2.A.102) family.</text>
</comment>
<reference evidence="7" key="1">
    <citation type="submission" date="2021-02" db="EMBL/GenBank/DDBJ databases">
        <title>Sequencing the genomes of 1000 actinobacteria strains.</title>
        <authorList>
            <person name="Klenk H.-P."/>
        </authorList>
    </citation>
    <scope>NUCLEOTIDE SEQUENCE</scope>
    <source>
        <strain evidence="7">DSM 22850</strain>
    </source>
</reference>
<name>A0A940T5W6_9MICO</name>
<feature type="transmembrane region" description="Helical" evidence="5">
    <location>
        <begin position="39"/>
        <end position="59"/>
    </location>
</feature>
<sequence length="91" mass="9282">MFSHAKSGRVRWKSGALIGAAGMVGAFAGGLLGGVTPGVILMILFAIMMMVTAIAMTIMRDRPCASSSMGSSSALPRASSVRAAGFSSFPR</sequence>
<proteinExistence type="inferred from homology"/>
<dbReference type="Pfam" id="PF01925">
    <property type="entry name" value="TauE"/>
    <property type="match status" value="1"/>
</dbReference>
<dbReference type="EMBL" id="JAFIDA010000001">
    <property type="protein sequence ID" value="MBP1326386.1"/>
    <property type="molecule type" value="Genomic_DNA"/>
</dbReference>